<feature type="transmembrane region" description="Helical" evidence="10">
    <location>
        <begin position="216"/>
        <end position="234"/>
    </location>
</feature>
<feature type="transmembrane region" description="Helical" evidence="10">
    <location>
        <begin position="306"/>
        <end position="326"/>
    </location>
</feature>
<evidence type="ECO:0000313" key="11">
    <source>
        <dbReference type="EMBL" id="THV52356.1"/>
    </source>
</evidence>
<dbReference type="Pfam" id="PF01040">
    <property type="entry name" value="UbiA"/>
    <property type="match status" value="1"/>
</dbReference>
<accession>A0A4V4HV89</accession>
<dbReference type="InterPro" id="IPR044878">
    <property type="entry name" value="UbiA_sf"/>
</dbReference>
<reference evidence="11 12" key="1">
    <citation type="submission" date="2017-12" db="EMBL/GenBank/DDBJ databases">
        <title>Comparative genomics of Botrytis spp.</title>
        <authorList>
            <person name="Valero-Jimenez C.A."/>
            <person name="Tapia P."/>
            <person name="Veloso J."/>
            <person name="Silva-Moreno E."/>
            <person name="Staats M."/>
            <person name="Valdes J.H."/>
            <person name="Van Kan J.A.L."/>
        </authorList>
    </citation>
    <scope>NUCLEOTIDE SEQUENCE [LARGE SCALE GENOMIC DNA]</scope>
    <source>
        <strain evidence="11 12">MUCL435</strain>
    </source>
</reference>
<evidence type="ECO:0000256" key="6">
    <source>
        <dbReference type="ARBA" id="ARBA00022692"/>
    </source>
</evidence>
<gene>
    <name evidence="11" type="ORF">BGAL_0081g00070</name>
</gene>
<keyword evidence="6 10" id="KW-0812">Transmembrane</keyword>
<evidence type="ECO:0000256" key="7">
    <source>
        <dbReference type="ARBA" id="ARBA00022989"/>
    </source>
</evidence>
<comment type="caution">
    <text evidence="11">The sequence shown here is derived from an EMBL/GenBank/DDBJ whole genome shotgun (WGS) entry which is preliminary data.</text>
</comment>
<feature type="transmembrane region" description="Helical" evidence="10">
    <location>
        <begin position="123"/>
        <end position="143"/>
    </location>
</feature>
<comment type="similarity">
    <text evidence="4">Belongs to the UbiA prenyltransferase family.</text>
</comment>
<comment type="cofactor">
    <cofactor evidence="1">
        <name>Mg(2+)</name>
        <dbReference type="ChEBI" id="CHEBI:18420"/>
    </cofactor>
</comment>
<feature type="transmembrane region" description="Helical" evidence="10">
    <location>
        <begin position="254"/>
        <end position="274"/>
    </location>
</feature>
<keyword evidence="7 10" id="KW-1133">Transmembrane helix</keyword>
<feature type="transmembrane region" description="Helical" evidence="10">
    <location>
        <begin position="192"/>
        <end position="209"/>
    </location>
</feature>
<dbReference type="FunFam" id="1.10.357.140:FF:000008">
    <property type="entry name" value="4-hydroxybenzoate octaprenyltransferase"/>
    <property type="match status" value="1"/>
</dbReference>
<dbReference type="InterPro" id="IPR000537">
    <property type="entry name" value="UbiA_prenyltransferase"/>
</dbReference>
<keyword evidence="5" id="KW-0808">Transferase</keyword>
<dbReference type="Gene3D" id="1.10.357.140">
    <property type="entry name" value="UbiA prenyltransferase"/>
    <property type="match status" value="1"/>
</dbReference>
<dbReference type="Proteomes" id="UP000308671">
    <property type="component" value="Unassembled WGS sequence"/>
</dbReference>
<evidence type="ECO:0000256" key="4">
    <source>
        <dbReference type="ARBA" id="ARBA00005985"/>
    </source>
</evidence>
<dbReference type="OrthoDB" id="18170at2759"/>
<evidence type="ECO:0000256" key="10">
    <source>
        <dbReference type="SAM" id="Phobius"/>
    </source>
</evidence>
<evidence type="ECO:0000313" key="12">
    <source>
        <dbReference type="Proteomes" id="UP000308671"/>
    </source>
</evidence>
<proteinExistence type="inferred from homology"/>
<feature type="transmembrane region" description="Helical" evidence="10">
    <location>
        <begin position="85"/>
        <end position="103"/>
    </location>
</feature>
<feature type="region of interest" description="Disordered" evidence="9">
    <location>
        <begin position="23"/>
        <end position="56"/>
    </location>
</feature>
<sequence>MRTNLYSNISIANLTPNRFDLKTRKGNQTTAIDMKPGTNPNTMPSPSQAKKTPLPEYVPPSKGPLSLLPATWVPYAQLMRIEKPAGYFAFYFPHIAGLLLAQSHAANVSFPRPSLEQRLVPHLYILSGCLFLRGAACTWNDFLDAPYDRQVARCRLRPIARNAVSRPAALVFMAVQTVLGVLTTLAPLPQAARAPVALLSATQIVYPLCKRFTDYPQLWLGASFAFGVGVGAGAGGVDLLEMCGRLDALADSETRILCTLSCLYFFVVLNTLIYDTIYGHQDLKDDLKARVKSLAVAWRNNTKRNCAVLAVIEIALLVATSILGNLTTGFDILAIGGTTLVLSKMLYSVKLEDPESCMSCSKWLIWGTGATLSLGLLSS</sequence>
<dbReference type="PANTHER" id="PTHR11048">
    <property type="entry name" value="PRENYLTRANSFERASES"/>
    <property type="match status" value="1"/>
</dbReference>
<dbReference type="FunFam" id="1.20.120.1780:FF:000001">
    <property type="entry name" value="4-hydroxybenzoate octaprenyltransferase"/>
    <property type="match status" value="1"/>
</dbReference>
<dbReference type="GO" id="GO:0006744">
    <property type="term" value="P:ubiquinone biosynthetic process"/>
    <property type="evidence" value="ECO:0007669"/>
    <property type="project" value="TreeGrafter"/>
</dbReference>
<dbReference type="GO" id="GO:0005743">
    <property type="term" value="C:mitochondrial inner membrane"/>
    <property type="evidence" value="ECO:0007669"/>
    <property type="project" value="TreeGrafter"/>
</dbReference>
<dbReference type="CDD" id="cd13959">
    <property type="entry name" value="PT_UbiA_COQ2"/>
    <property type="match status" value="1"/>
</dbReference>
<evidence type="ECO:0000256" key="1">
    <source>
        <dbReference type="ARBA" id="ARBA00001946"/>
    </source>
</evidence>
<dbReference type="GO" id="GO:0008412">
    <property type="term" value="F:4-hydroxybenzoate polyprenyltransferase activity"/>
    <property type="evidence" value="ECO:0007669"/>
    <property type="project" value="TreeGrafter"/>
</dbReference>
<name>A0A4V4HV89_9HELO</name>
<dbReference type="InterPro" id="IPR039653">
    <property type="entry name" value="Prenyltransferase"/>
</dbReference>
<dbReference type="PANTHER" id="PTHR11048:SF39">
    <property type="entry name" value="POLYPRENYL TRANSFERASE AUSN"/>
    <property type="match status" value="1"/>
</dbReference>
<evidence type="ECO:0000256" key="2">
    <source>
        <dbReference type="ARBA" id="ARBA00004141"/>
    </source>
</evidence>
<comment type="subcellular location">
    <subcellularLocation>
        <location evidence="2">Membrane</location>
        <topology evidence="2">Multi-pass membrane protein</topology>
    </subcellularLocation>
</comment>
<keyword evidence="12" id="KW-1185">Reference proteome</keyword>
<dbReference type="Gene3D" id="1.20.120.1780">
    <property type="entry name" value="UbiA prenyltransferase"/>
    <property type="match status" value="1"/>
</dbReference>
<evidence type="ECO:0000256" key="9">
    <source>
        <dbReference type="SAM" id="MobiDB-lite"/>
    </source>
</evidence>
<evidence type="ECO:0000256" key="5">
    <source>
        <dbReference type="ARBA" id="ARBA00022679"/>
    </source>
</evidence>
<keyword evidence="8 10" id="KW-0472">Membrane</keyword>
<organism evidence="11 12">
    <name type="scientific">Botrytis galanthina</name>
    <dbReference type="NCBI Taxonomy" id="278940"/>
    <lineage>
        <taxon>Eukaryota</taxon>
        <taxon>Fungi</taxon>
        <taxon>Dikarya</taxon>
        <taxon>Ascomycota</taxon>
        <taxon>Pezizomycotina</taxon>
        <taxon>Leotiomycetes</taxon>
        <taxon>Helotiales</taxon>
        <taxon>Sclerotiniaceae</taxon>
        <taxon>Botrytis</taxon>
    </lineage>
</organism>
<evidence type="ECO:0000256" key="8">
    <source>
        <dbReference type="ARBA" id="ARBA00023136"/>
    </source>
</evidence>
<dbReference type="EMBL" id="PQXL01000081">
    <property type="protein sequence ID" value="THV52356.1"/>
    <property type="molecule type" value="Genomic_DNA"/>
</dbReference>
<protein>
    <submittedName>
        <fullName evidence="11">Uncharacterized protein</fullName>
    </submittedName>
</protein>
<feature type="transmembrane region" description="Helical" evidence="10">
    <location>
        <begin position="164"/>
        <end position="186"/>
    </location>
</feature>
<evidence type="ECO:0000256" key="3">
    <source>
        <dbReference type="ARBA" id="ARBA00004721"/>
    </source>
</evidence>
<dbReference type="AlphaFoldDB" id="A0A4V4HV89"/>
<comment type="pathway">
    <text evidence="3">Secondary metabolite biosynthesis; terpenoid biosynthesis.</text>
</comment>
<feature type="compositionally biased region" description="Polar residues" evidence="9">
    <location>
        <begin position="38"/>
        <end position="50"/>
    </location>
</feature>